<evidence type="ECO:0000256" key="1">
    <source>
        <dbReference type="ARBA" id="ARBA00008760"/>
    </source>
</evidence>
<protein>
    <recommendedName>
        <fullName evidence="6">50S ribosomal protein L28</fullName>
    </recommendedName>
</protein>
<comment type="caution">
    <text evidence="4">The sequence shown here is derived from an EMBL/GenBank/DDBJ whole genome shotgun (WGS) entry which is preliminary data.</text>
</comment>
<evidence type="ECO:0008006" key="6">
    <source>
        <dbReference type="Google" id="ProtNLM"/>
    </source>
</evidence>
<accession>A0A1G1VAJ6</accession>
<dbReference type="InterPro" id="IPR026569">
    <property type="entry name" value="Ribosomal_bL28"/>
</dbReference>
<proteinExistence type="inferred from homology"/>
<evidence type="ECO:0000256" key="3">
    <source>
        <dbReference type="ARBA" id="ARBA00023274"/>
    </source>
</evidence>
<evidence type="ECO:0000313" key="4">
    <source>
        <dbReference type="EMBL" id="OGY12419.1"/>
    </source>
</evidence>
<dbReference type="InterPro" id="IPR050096">
    <property type="entry name" value="Bacterial_rp_bL28"/>
</dbReference>
<reference evidence="4 5" key="1">
    <citation type="journal article" date="2016" name="Nat. Commun.">
        <title>Thousands of microbial genomes shed light on interconnected biogeochemical processes in an aquifer system.</title>
        <authorList>
            <person name="Anantharaman K."/>
            <person name="Brown C.T."/>
            <person name="Hug L.A."/>
            <person name="Sharon I."/>
            <person name="Castelle C.J."/>
            <person name="Probst A.J."/>
            <person name="Thomas B.C."/>
            <person name="Singh A."/>
            <person name="Wilkins M.J."/>
            <person name="Karaoz U."/>
            <person name="Brodie E.L."/>
            <person name="Williams K.H."/>
            <person name="Hubbard S.S."/>
            <person name="Banfield J.F."/>
        </authorList>
    </citation>
    <scope>NUCLEOTIDE SEQUENCE [LARGE SCALE GENOMIC DNA]</scope>
</reference>
<dbReference type="GO" id="GO:0005840">
    <property type="term" value="C:ribosome"/>
    <property type="evidence" value="ECO:0007669"/>
    <property type="project" value="UniProtKB-KW"/>
</dbReference>
<dbReference type="Proteomes" id="UP000178272">
    <property type="component" value="Unassembled WGS sequence"/>
</dbReference>
<evidence type="ECO:0000313" key="5">
    <source>
        <dbReference type="Proteomes" id="UP000178272"/>
    </source>
</evidence>
<dbReference type="GO" id="GO:0003735">
    <property type="term" value="F:structural constituent of ribosome"/>
    <property type="evidence" value="ECO:0007669"/>
    <property type="project" value="InterPro"/>
</dbReference>
<dbReference type="EMBL" id="MHCA01000015">
    <property type="protein sequence ID" value="OGY12419.1"/>
    <property type="molecule type" value="Genomic_DNA"/>
</dbReference>
<dbReference type="AlphaFoldDB" id="A0A1G1VAJ6"/>
<keyword evidence="2" id="KW-0689">Ribosomal protein</keyword>
<gene>
    <name evidence="4" type="ORF">A3F61_02885</name>
</gene>
<sequence length="69" mass="7948">MALVCHNCEKRAQRGNRVSHAKIRTHRKFMANLHTYWVVVKGKKVRAKFCSNCLRALRKSEKPAVIATV</sequence>
<organism evidence="4 5">
    <name type="scientific">Candidatus Blackburnbacteria bacterium RIFCSPHIGHO2_12_FULL_41_13b</name>
    <dbReference type="NCBI Taxonomy" id="1797517"/>
    <lineage>
        <taxon>Bacteria</taxon>
        <taxon>Candidatus Blackburniibacteriota</taxon>
    </lineage>
</organism>
<dbReference type="InterPro" id="IPR037147">
    <property type="entry name" value="Ribosomal_bL28_sf"/>
</dbReference>
<dbReference type="InterPro" id="IPR034704">
    <property type="entry name" value="Ribosomal_bL28/bL31-like_sf"/>
</dbReference>
<comment type="similarity">
    <text evidence="1">Belongs to the bacterial ribosomal protein bL28 family.</text>
</comment>
<dbReference type="STRING" id="1797517.A3F61_02885"/>
<dbReference type="PANTHER" id="PTHR39080">
    <property type="entry name" value="50S RIBOSOMAL PROTEIN L28"/>
    <property type="match status" value="1"/>
</dbReference>
<dbReference type="PANTHER" id="PTHR39080:SF1">
    <property type="entry name" value="LARGE RIBOSOMAL SUBUNIT PROTEIN BL28A"/>
    <property type="match status" value="1"/>
</dbReference>
<keyword evidence="3" id="KW-0687">Ribonucleoprotein</keyword>
<dbReference type="Gene3D" id="2.30.170.40">
    <property type="entry name" value="Ribosomal protein L28/L24"/>
    <property type="match status" value="1"/>
</dbReference>
<dbReference type="Pfam" id="PF00830">
    <property type="entry name" value="Ribosomal_L28"/>
    <property type="match status" value="1"/>
</dbReference>
<dbReference type="SUPFAM" id="SSF143800">
    <property type="entry name" value="L28p-like"/>
    <property type="match status" value="1"/>
</dbReference>
<evidence type="ECO:0000256" key="2">
    <source>
        <dbReference type="ARBA" id="ARBA00022980"/>
    </source>
</evidence>
<dbReference type="GO" id="GO:1990904">
    <property type="term" value="C:ribonucleoprotein complex"/>
    <property type="evidence" value="ECO:0007669"/>
    <property type="project" value="UniProtKB-KW"/>
</dbReference>
<name>A0A1G1VAJ6_9BACT</name>